<gene>
    <name evidence="1" type="ORF">MRB53_016587</name>
</gene>
<sequence>MPLCGRNDFGAKQGGSTSETVRCSRSDRYGMLRRKLHSILDHTSSEIHVYNNIFRYGVGSGGKPSTILCRCRVLLDRLFLGALHLKVTFPLSETALDTASKRGR</sequence>
<organism evidence="1 2">
    <name type="scientific">Persea americana</name>
    <name type="common">Avocado</name>
    <dbReference type="NCBI Taxonomy" id="3435"/>
    <lineage>
        <taxon>Eukaryota</taxon>
        <taxon>Viridiplantae</taxon>
        <taxon>Streptophyta</taxon>
        <taxon>Embryophyta</taxon>
        <taxon>Tracheophyta</taxon>
        <taxon>Spermatophyta</taxon>
        <taxon>Magnoliopsida</taxon>
        <taxon>Magnoliidae</taxon>
        <taxon>Laurales</taxon>
        <taxon>Lauraceae</taxon>
        <taxon>Persea</taxon>
    </lineage>
</organism>
<keyword evidence="2" id="KW-1185">Reference proteome</keyword>
<name>A0ACC2M2J7_PERAE</name>
<dbReference type="Proteomes" id="UP001234297">
    <property type="component" value="Chromosome 5"/>
</dbReference>
<accession>A0ACC2M2J7</accession>
<dbReference type="EMBL" id="CM056813">
    <property type="protein sequence ID" value="KAJ8639893.1"/>
    <property type="molecule type" value="Genomic_DNA"/>
</dbReference>
<evidence type="ECO:0000313" key="1">
    <source>
        <dbReference type="EMBL" id="KAJ8639893.1"/>
    </source>
</evidence>
<reference evidence="1 2" key="1">
    <citation type="journal article" date="2022" name="Hortic Res">
        <title>A haplotype resolved chromosomal level avocado genome allows analysis of novel avocado genes.</title>
        <authorList>
            <person name="Nath O."/>
            <person name="Fletcher S.J."/>
            <person name="Hayward A."/>
            <person name="Shaw L.M."/>
            <person name="Masouleh A.K."/>
            <person name="Furtado A."/>
            <person name="Henry R.J."/>
            <person name="Mitter N."/>
        </authorList>
    </citation>
    <scope>NUCLEOTIDE SEQUENCE [LARGE SCALE GENOMIC DNA]</scope>
    <source>
        <strain evidence="2">cv. Hass</strain>
    </source>
</reference>
<comment type="caution">
    <text evidence="1">The sequence shown here is derived from an EMBL/GenBank/DDBJ whole genome shotgun (WGS) entry which is preliminary data.</text>
</comment>
<protein>
    <submittedName>
        <fullName evidence="1">Uncharacterized protein</fullName>
    </submittedName>
</protein>
<evidence type="ECO:0000313" key="2">
    <source>
        <dbReference type="Proteomes" id="UP001234297"/>
    </source>
</evidence>
<proteinExistence type="predicted"/>